<accession>A0ABD3F7J1</accession>
<organism evidence="1 2">
    <name type="scientific">Phytophthora oleae</name>
    <dbReference type="NCBI Taxonomy" id="2107226"/>
    <lineage>
        <taxon>Eukaryota</taxon>
        <taxon>Sar</taxon>
        <taxon>Stramenopiles</taxon>
        <taxon>Oomycota</taxon>
        <taxon>Peronosporomycetes</taxon>
        <taxon>Peronosporales</taxon>
        <taxon>Peronosporaceae</taxon>
        <taxon>Phytophthora</taxon>
    </lineage>
</organism>
<keyword evidence="2" id="KW-1185">Reference proteome</keyword>
<gene>
    <name evidence="1" type="ORF">V7S43_012309</name>
</gene>
<proteinExistence type="predicted"/>
<sequence>MSMHGMQQFDVVAHKTEKGFGIYFAKVAISDGDCEALAVDGLVEDSAEPLKDCSSIMNREALAALNLGDILTGVNEECCQGKEVADILGLLRAAAIGPNTLSFSRSISVEEDSSSTNNVYKTVDLAPSVEAPKNGLMGALLKVKSKIRAEMDGDQEELLREQQEDERFEKKWLEEFKKFRQQYEAKWETCTYTADEFCGLLYRSGDVQQKVFLLQEYPTLMEAWKDGRVSASSSRVIPDWPAVKLTYDDTVDFDPIDCSETLSVACDAKPRSIHCSQELQSALECLRLGFMWRSVDLQSFSRRLDAVGISSCSGLLDALDARSSYFERNFQSKEYPRLSKSMIRALRGSVMHAVTCPSEGSRLFSFSDQL</sequence>
<evidence type="ECO:0000313" key="1">
    <source>
        <dbReference type="EMBL" id="KAL3662451.1"/>
    </source>
</evidence>
<protein>
    <recommendedName>
        <fullName evidence="3">PDZ domain-containing protein</fullName>
    </recommendedName>
</protein>
<name>A0ABD3F7J1_9STRA</name>
<dbReference type="AlphaFoldDB" id="A0ABD3F7J1"/>
<comment type="caution">
    <text evidence="1">The sequence shown here is derived from an EMBL/GenBank/DDBJ whole genome shotgun (WGS) entry which is preliminary data.</text>
</comment>
<dbReference type="Proteomes" id="UP001632037">
    <property type="component" value="Unassembled WGS sequence"/>
</dbReference>
<reference evidence="1 2" key="1">
    <citation type="submission" date="2024-09" db="EMBL/GenBank/DDBJ databases">
        <title>Genome sequencing and assembly of Phytophthora oleae, isolate VK10A, causative agent of rot of olive drupes.</title>
        <authorList>
            <person name="Conti Taguali S."/>
            <person name="Riolo M."/>
            <person name="La Spada F."/>
            <person name="Cacciola S.O."/>
            <person name="Dionisio G."/>
        </authorList>
    </citation>
    <scope>NUCLEOTIDE SEQUENCE [LARGE SCALE GENOMIC DNA]</scope>
    <source>
        <strain evidence="1 2">VK10A</strain>
    </source>
</reference>
<dbReference type="EMBL" id="JBIMZQ010000031">
    <property type="protein sequence ID" value="KAL3662451.1"/>
    <property type="molecule type" value="Genomic_DNA"/>
</dbReference>
<evidence type="ECO:0000313" key="2">
    <source>
        <dbReference type="Proteomes" id="UP001632037"/>
    </source>
</evidence>
<evidence type="ECO:0008006" key="3">
    <source>
        <dbReference type="Google" id="ProtNLM"/>
    </source>
</evidence>